<dbReference type="GO" id="GO:0019901">
    <property type="term" value="F:protein kinase binding"/>
    <property type="evidence" value="ECO:0007669"/>
    <property type="project" value="TreeGrafter"/>
</dbReference>
<accession>A0A8T0AKA1</accession>
<feature type="domain" description="Scaffolding anchor of CK1" evidence="3">
    <location>
        <begin position="19"/>
        <end position="282"/>
    </location>
</feature>
<organism evidence="4 5">
    <name type="scientific">Silurus meridionalis</name>
    <name type="common">Southern catfish</name>
    <name type="synonym">Silurus soldatovi meridionalis</name>
    <dbReference type="NCBI Taxonomy" id="175797"/>
    <lineage>
        <taxon>Eukaryota</taxon>
        <taxon>Metazoa</taxon>
        <taxon>Chordata</taxon>
        <taxon>Craniata</taxon>
        <taxon>Vertebrata</taxon>
        <taxon>Euteleostomi</taxon>
        <taxon>Actinopterygii</taxon>
        <taxon>Neopterygii</taxon>
        <taxon>Teleostei</taxon>
        <taxon>Ostariophysi</taxon>
        <taxon>Siluriformes</taxon>
        <taxon>Siluridae</taxon>
        <taxon>Silurus</taxon>
    </lineage>
</organism>
<dbReference type="EMBL" id="JABFDY010000019">
    <property type="protein sequence ID" value="KAF7693089.1"/>
    <property type="molecule type" value="Genomic_DNA"/>
</dbReference>
<name>A0A8T0AKA1_SILME</name>
<gene>
    <name evidence="4" type="ORF">HF521_008405</name>
</gene>
<dbReference type="Proteomes" id="UP000606274">
    <property type="component" value="Unassembled WGS sequence"/>
</dbReference>
<evidence type="ECO:0000313" key="5">
    <source>
        <dbReference type="Proteomes" id="UP000606274"/>
    </source>
</evidence>
<dbReference type="InterPro" id="IPR012461">
    <property type="entry name" value="SACK1"/>
</dbReference>
<proteinExistence type="inferred from homology"/>
<dbReference type="GO" id="GO:0007165">
    <property type="term" value="P:signal transduction"/>
    <property type="evidence" value="ECO:0007669"/>
    <property type="project" value="TreeGrafter"/>
</dbReference>
<keyword evidence="5" id="KW-1185">Reference proteome</keyword>
<dbReference type="SUPFAM" id="SSF56024">
    <property type="entry name" value="Phospholipase D/nuclease"/>
    <property type="match status" value="1"/>
</dbReference>
<comment type="caution">
    <text evidence="4">The sequence shown here is derived from an EMBL/GenBank/DDBJ whole genome shotgun (WGS) entry which is preliminary data.</text>
</comment>
<evidence type="ECO:0000256" key="1">
    <source>
        <dbReference type="ARBA" id="ARBA00006937"/>
    </source>
</evidence>
<reference evidence="4" key="1">
    <citation type="submission" date="2020-08" db="EMBL/GenBank/DDBJ databases">
        <title>Chromosome-level assembly of Southern catfish (Silurus meridionalis) provides insights into visual adaptation to the nocturnal and benthic lifestyles.</title>
        <authorList>
            <person name="Zhang Y."/>
            <person name="Wang D."/>
            <person name="Peng Z."/>
        </authorList>
    </citation>
    <scope>NUCLEOTIDE SEQUENCE</scope>
    <source>
        <strain evidence="4">SWU-2019-XX</strain>
        <tissue evidence="4">Muscle</tissue>
    </source>
</reference>
<feature type="region of interest" description="Disordered" evidence="2">
    <location>
        <begin position="306"/>
        <end position="327"/>
    </location>
</feature>
<evidence type="ECO:0000256" key="2">
    <source>
        <dbReference type="SAM" id="MobiDB-lite"/>
    </source>
</evidence>
<protein>
    <recommendedName>
        <fullName evidence="3">Scaffolding anchor of CK1 domain-containing protein</fullName>
    </recommendedName>
</protein>
<evidence type="ECO:0000313" key="4">
    <source>
        <dbReference type="EMBL" id="KAF7693089.1"/>
    </source>
</evidence>
<dbReference type="PANTHER" id="PTHR16181">
    <property type="entry name" value="PROTEIN FAM83A-RELATED"/>
    <property type="match status" value="1"/>
</dbReference>
<dbReference type="Pfam" id="PF07894">
    <property type="entry name" value="SACK1"/>
    <property type="match status" value="1"/>
</dbReference>
<comment type="similarity">
    <text evidence="1">Belongs to the FAM83 family.</text>
</comment>
<dbReference type="Gene3D" id="3.30.870.10">
    <property type="entry name" value="Endonuclease Chain A"/>
    <property type="match status" value="1"/>
</dbReference>
<dbReference type="OrthoDB" id="8943940at2759"/>
<sequence>MMSNSQEQSLNENVVFLPARESNPDFFHSEVERNTLDSLLRDGPEAFYDKLKKHQLEPFLSPEEVKQISRWVEDHPVEVVENGDAGNESSSDVQGFSDEYFPEFSDTPAPCLELGWPEKFRWDGVDRAMVYTNPPVEQAPHIREVIRRLLQEATMLIAIAADRITDITVIRDLLSAASRGIIVYIILNRRPAQDNLTPNQLKHPNIIVRILGGKKFISKHRKMVVGELKENFVLVDLETVVVGSYSLTWTDAHLHRQLVTVLNGPVVELFDREFRILYAASLPVPDSWKAARPAELPKIEKTVFQPEPTSHKQTLLDCPPSPPPPTTDSPIDWNALGVFQKIGDSLEDQELPKFSEELPKIHRTGRDWHTEGPGSSLLDLHITEWPDESRFYRVATEPRHVADHQAMFWNTQRPERLPYGFLAERDDRPTMFRHRDFRMDRSHMEDFTPLSHAYRRESLPSLDRSWTENTILEEMPPGSAAAPVHRKKPLIVSVPQTDSSWHLGEILKKNFDYSTNNLQTKMGNSIISKSSLDLSSPPTETLNRSQSQANLFESFPITPALALMKKRNDEVKSSLLRNPKNIQPAPRTSSFNLGFKRDGWKSAFFRGQNNEENN</sequence>
<dbReference type="PANTHER" id="PTHR16181:SF29">
    <property type="entry name" value="PROTEIN FAM83A-RELATED"/>
    <property type="match status" value="1"/>
</dbReference>
<evidence type="ECO:0000259" key="3">
    <source>
        <dbReference type="Pfam" id="PF07894"/>
    </source>
</evidence>
<dbReference type="InterPro" id="IPR050944">
    <property type="entry name" value="FAM83"/>
</dbReference>
<dbReference type="AlphaFoldDB" id="A0A8T0AKA1"/>